<dbReference type="EMBL" id="LN899819">
    <property type="protein sequence ID" value="CUV14666.1"/>
    <property type="molecule type" value="Genomic_DNA"/>
</dbReference>
<reference evidence="2" key="1">
    <citation type="submission" date="2015-10" db="EMBL/GenBank/DDBJ databases">
        <authorList>
            <person name="Gilbert D.G."/>
        </authorList>
    </citation>
    <scope>NUCLEOTIDE SEQUENCE</scope>
    <source>
        <strain evidence="2">Phyl III-seqv23</strain>
    </source>
</reference>
<dbReference type="AlphaFoldDB" id="A0A0S4TX78"/>
<evidence type="ECO:0000313" key="2">
    <source>
        <dbReference type="EMBL" id="CUV14666.1"/>
    </source>
</evidence>
<organism evidence="2">
    <name type="scientific">Ralstonia solanacearum</name>
    <name type="common">Pseudomonas solanacearum</name>
    <dbReference type="NCBI Taxonomy" id="305"/>
    <lineage>
        <taxon>Bacteria</taxon>
        <taxon>Pseudomonadati</taxon>
        <taxon>Pseudomonadota</taxon>
        <taxon>Betaproteobacteria</taxon>
        <taxon>Burkholderiales</taxon>
        <taxon>Burkholderiaceae</taxon>
        <taxon>Ralstonia</taxon>
        <taxon>Ralstonia solanacearum species complex</taxon>
    </lineage>
</organism>
<gene>
    <name evidence="2" type="ORF">RUN39_v1_920081</name>
</gene>
<evidence type="ECO:0000256" key="1">
    <source>
        <dbReference type="SAM" id="MobiDB-lite"/>
    </source>
</evidence>
<feature type="region of interest" description="Disordered" evidence="1">
    <location>
        <begin position="260"/>
        <end position="306"/>
    </location>
</feature>
<accession>A0A0S4TX78</accession>
<name>A0A0S4TX78_RALSL</name>
<feature type="compositionally biased region" description="Acidic residues" evidence="1">
    <location>
        <begin position="289"/>
        <end position="306"/>
    </location>
</feature>
<proteinExistence type="predicted"/>
<protein>
    <submittedName>
        <fullName evidence="2">Uncharacterized protein</fullName>
    </submittedName>
</protein>
<sequence length="306" mass="33377">MTFDIQAAVEQAAAQSVDMNVAQKGGGDYVPPAEGFTRLRFVAYVELGKHEGEFKGKKKTVDEVELVFELSGPKHEPKKMDDGTLIPHRITVQLGKYLNEKAGFFKLFKAMNYEGTAKIFAQLLGKEFTGKVYHRKFKRADGTEGVIATFKNPDSGVIDIRPPFVEDAETGESRRVQVAPAITPLKLFLWDMASKDMWASIFIEGEYEARNNDKGEVTSPAKSKNKWQEKIKAAINFKGSPIANLLEGAVDVGTDNPKEVAAKAKGKSAPAAEQPSQTEAAADTGSASDDTDPPFDVDGDDPLAQF</sequence>